<reference evidence="1 2" key="1">
    <citation type="journal article" date="2004" name="Nucleic Acids Res.">
        <title>Genome sequence of Symbiobacterium thermophilum, an uncultivable bacterium that depends on microbial commensalism.</title>
        <authorList>
            <person name="Ueda K."/>
            <person name="Yamashita A."/>
            <person name="Ishikawa J."/>
            <person name="Shimada M."/>
            <person name="Watsuji T."/>
            <person name="Morimura K."/>
            <person name="Ikeda H."/>
            <person name="Hattori M."/>
            <person name="Beppu T."/>
        </authorList>
    </citation>
    <scope>NUCLEOTIDE SEQUENCE [LARGE SCALE GENOMIC DNA]</scope>
    <source>
        <strain evidence="2">T / IAM 14863</strain>
    </source>
</reference>
<keyword evidence="2" id="KW-1185">Reference proteome</keyword>
<dbReference type="HOGENOM" id="CLU_2439682_0_0_9"/>
<evidence type="ECO:0000313" key="1">
    <source>
        <dbReference type="EMBL" id="BAD41702.1"/>
    </source>
</evidence>
<accession>Q67KU4</accession>
<dbReference type="AlphaFoldDB" id="Q67KU4"/>
<name>Q67KU4_SYMTH</name>
<protein>
    <submittedName>
        <fullName evidence="1">Uncharacterized protein</fullName>
    </submittedName>
</protein>
<gene>
    <name evidence="1" type="ordered locus">STH2717</name>
</gene>
<dbReference type="EMBL" id="AP006840">
    <property type="protein sequence ID" value="BAD41702.1"/>
    <property type="molecule type" value="Genomic_DNA"/>
</dbReference>
<dbReference type="KEGG" id="sth:STH2717"/>
<organism evidence="1 2">
    <name type="scientific">Symbiobacterium thermophilum (strain DSM 24528 / JCM 14929 / IAM 14863 / T)</name>
    <dbReference type="NCBI Taxonomy" id="292459"/>
    <lineage>
        <taxon>Bacteria</taxon>
        <taxon>Bacillati</taxon>
        <taxon>Bacillota</taxon>
        <taxon>Clostridia</taxon>
        <taxon>Eubacteriales</taxon>
        <taxon>Symbiobacteriaceae</taxon>
        <taxon>Symbiobacterium</taxon>
    </lineage>
</organism>
<evidence type="ECO:0000313" key="2">
    <source>
        <dbReference type="Proteomes" id="UP000000417"/>
    </source>
</evidence>
<sequence length="90" mass="9820">MVVATILLTTVTISHAMLSFGGARHSRPHRSRRTCHSYVASMEVDVSFGLLCAVHRSQVETLNHEPYLVVGMPHRSPEPGLGVDLEGCPI</sequence>
<proteinExistence type="predicted"/>
<dbReference type="Proteomes" id="UP000000417">
    <property type="component" value="Chromosome"/>
</dbReference>